<dbReference type="InterPro" id="IPR050366">
    <property type="entry name" value="BP-dependent_transpt_permease"/>
</dbReference>
<keyword evidence="6" id="KW-0653">Protein transport</keyword>
<dbReference type="Gene3D" id="1.10.3720.10">
    <property type="entry name" value="MetI-like"/>
    <property type="match status" value="1"/>
</dbReference>
<dbReference type="PANTHER" id="PTHR43386">
    <property type="entry name" value="OLIGOPEPTIDE TRANSPORT SYSTEM PERMEASE PROTEIN APPC"/>
    <property type="match status" value="1"/>
</dbReference>
<keyword evidence="5" id="KW-0571">Peptide transport</keyword>
<dbReference type="GO" id="GO:0055085">
    <property type="term" value="P:transmembrane transport"/>
    <property type="evidence" value="ECO:0007669"/>
    <property type="project" value="InterPro"/>
</dbReference>
<gene>
    <name evidence="11" type="ORF">MXMO3_03586</name>
</gene>
<dbReference type="Proteomes" id="UP000258927">
    <property type="component" value="Plasmid pHL2708X3"/>
</dbReference>
<reference evidence="11 12" key="1">
    <citation type="submission" date="2017-05" db="EMBL/GenBank/DDBJ databases">
        <title>Genome Analysis of Maritalea myrionectae HL2708#5.</title>
        <authorList>
            <consortium name="Cotde Inc.-PKNU"/>
            <person name="Jang D."/>
            <person name="Oh H.-M."/>
        </authorList>
    </citation>
    <scope>NUCLEOTIDE SEQUENCE [LARGE SCALE GENOMIC DNA]</scope>
    <source>
        <strain evidence="11 12">HL2708#5</strain>
        <plasmid evidence="12">phl2708x3</plasmid>
    </source>
</reference>
<dbReference type="Pfam" id="PF00528">
    <property type="entry name" value="BPD_transp_1"/>
    <property type="match status" value="1"/>
</dbReference>
<protein>
    <submittedName>
        <fullName evidence="11">Dipeptide transport system permease protein DppC</fullName>
    </submittedName>
</protein>
<evidence type="ECO:0000256" key="2">
    <source>
        <dbReference type="ARBA" id="ARBA00022448"/>
    </source>
</evidence>
<dbReference type="SUPFAM" id="SSF161098">
    <property type="entry name" value="MetI-like"/>
    <property type="match status" value="1"/>
</dbReference>
<name>A0A2R4MJC4_9HYPH</name>
<keyword evidence="2 9" id="KW-0813">Transport</keyword>
<dbReference type="GO" id="GO:0005886">
    <property type="term" value="C:plasma membrane"/>
    <property type="evidence" value="ECO:0007669"/>
    <property type="project" value="UniProtKB-SubCell"/>
</dbReference>
<evidence type="ECO:0000256" key="4">
    <source>
        <dbReference type="ARBA" id="ARBA00022692"/>
    </source>
</evidence>
<evidence type="ECO:0000256" key="3">
    <source>
        <dbReference type="ARBA" id="ARBA00022475"/>
    </source>
</evidence>
<feature type="transmembrane region" description="Helical" evidence="9">
    <location>
        <begin position="203"/>
        <end position="227"/>
    </location>
</feature>
<feature type="transmembrane region" description="Helical" evidence="9">
    <location>
        <begin position="86"/>
        <end position="111"/>
    </location>
</feature>
<evidence type="ECO:0000256" key="1">
    <source>
        <dbReference type="ARBA" id="ARBA00004651"/>
    </source>
</evidence>
<accession>A0A2R4MJC4</accession>
<keyword evidence="3" id="KW-1003">Cell membrane</keyword>
<evidence type="ECO:0000256" key="6">
    <source>
        <dbReference type="ARBA" id="ARBA00022927"/>
    </source>
</evidence>
<comment type="similarity">
    <text evidence="9">Belongs to the binding-protein-dependent transport system permease family.</text>
</comment>
<evidence type="ECO:0000256" key="8">
    <source>
        <dbReference type="ARBA" id="ARBA00023136"/>
    </source>
</evidence>
<feature type="domain" description="ABC transmembrane type-1" evidence="10">
    <location>
        <begin position="87"/>
        <end position="273"/>
    </location>
</feature>
<dbReference type="CDD" id="cd06261">
    <property type="entry name" value="TM_PBP2"/>
    <property type="match status" value="1"/>
</dbReference>
<feature type="transmembrane region" description="Helical" evidence="9">
    <location>
        <begin position="20"/>
        <end position="39"/>
    </location>
</feature>
<dbReference type="InterPro" id="IPR000515">
    <property type="entry name" value="MetI-like"/>
</dbReference>
<evidence type="ECO:0000256" key="9">
    <source>
        <dbReference type="RuleBase" id="RU363032"/>
    </source>
</evidence>
<keyword evidence="7 9" id="KW-1133">Transmembrane helix</keyword>
<dbReference type="AlphaFoldDB" id="A0A2R4MJC4"/>
<evidence type="ECO:0000256" key="5">
    <source>
        <dbReference type="ARBA" id="ARBA00022856"/>
    </source>
</evidence>
<dbReference type="RefSeq" id="WP_117397034.1">
    <property type="nucleotide sequence ID" value="NZ_CP021331.1"/>
</dbReference>
<proteinExistence type="inferred from homology"/>
<keyword evidence="4 9" id="KW-0812">Transmembrane</keyword>
<keyword evidence="11" id="KW-0614">Plasmid</keyword>
<geneLocation type="plasmid" evidence="12">
    <name>phl2708x3</name>
</geneLocation>
<dbReference type="EMBL" id="CP021331">
    <property type="protein sequence ID" value="AVX06089.1"/>
    <property type="molecule type" value="Genomic_DNA"/>
</dbReference>
<comment type="subcellular location">
    <subcellularLocation>
        <location evidence="1 9">Cell membrane</location>
        <topology evidence="1 9">Multi-pass membrane protein</topology>
    </subcellularLocation>
</comment>
<evidence type="ECO:0000313" key="12">
    <source>
        <dbReference type="Proteomes" id="UP000258927"/>
    </source>
</evidence>
<feature type="transmembrane region" description="Helical" evidence="9">
    <location>
        <begin position="253"/>
        <end position="273"/>
    </location>
</feature>
<dbReference type="KEGG" id="mmyr:MXMO3_03586"/>
<dbReference type="GO" id="GO:0015031">
    <property type="term" value="P:protein transport"/>
    <property type="evidence" value="ECO:0007669"/>
    <property type="project" value="UniProtKB-KW"/>
</dbReference>
<feature type="transmembrane region" description="Helical" evidence="9">
    <location>
        <begin position="131"/>
        <end position="156"/>
    </location>
</feature>
<dbReference type="InterPro" id="IPR035906">
    <property type="entry name" value="MetI-like_sf"/>
</dbReference>
<keyword evidence="12" id="KW-1185">Reference proteome</keyword>
<dbReference type="GO" id="GO:0015833">
    <property type="term" value="P:peptide transport"/>
    <property type="evidence" value="ECO:0007669"/>
    <property type="project" value="UniProtKB-KW"/>
</dbReference>
<sequence length="288" mass="31642">MLRTFLNFFSIVWRSTAGKISLIVFTICMSLAVLGPIAAPFGPTERVYDATGNLVRLAPPSWDHWLGTTLLGRDVWSQMLWGARPALTIGLLTALGTVVIGVNVGLLAGYLGGAVDSFLMRLTDIFLGLPFLPFIIVLLSLTGQNIWTIILAMMAVMWRSTARIVRAEVLSLRERQFIAAARTTGASDFDIIYREVAPNVMPFALVGITFALAWAIITEASIGFLGFGDPNVVSWGSIIYDAYASQMMYRAPWWVVPPGIAIMILVTSVYFMGRAYEEVVNPRIKQAV</sequence>
<dbReference type="PROSITE" id="PS50928">
    <property type="entry name" value="ABC_TM1"/>
    <property type="match status" value="1"/>
</dbReference>
<evidence type="ECO:0000259" key="10">
    <source>
        <dbReference type="PROSITE" id="PS50928"/>
    </source>
</evidence>
<evidence type="ECO:0000256" key="7">
    <source>
        <dbReference type="ARBA" id="ARBA00022989"/>
    </source>
</evidence>
<evidence type="ECO:0000313" key="11">
    <source>
        <dbReference type="EMBL" id="AVX06089.1"/>
    </source>
</evidence>
<dbReference type="PANTHER" id="PTHR43386:SF1">
    <property type="entry name" value="D,D-DIPEPTIDE TRANSPORT SYSTEM PERMEASE PROTEIN DDPC-RELATED"/>
    <property type="match status" value="1"/>
</dbReference>
<keyword evidence="8 9" id="KW-0472">Membrane</keyword>
<organism evidence="11 12">
    <name type="scientific">Maritalea myrionectae</name>
    <dbReference type="NCBI Taxonomy" id="454601"/>
    <lineage>
        <taxon>Bacteria</taxon>
        <taxon>Pseudomonadati</taxon>
        <taxon>Pseudomonadota</taxon>
        <taxon>Alphaproteobacteria</taxon>
        <taxon>Hyphomicrobiales</taxon>
        <taxon>Devosiaceae</taxon>
        <taxon>Maritalea</taxon>
    </lineage>
</organism>